<evidence type="ECO:0000259" key="2">
    <source>
        <dbReference type="PROSITE" id="PS51782"/>
    </source>
</evidence>
<comment type="caution">
    <text evidence="3">The sequence shown here is derived from an EMBL/GenBank/DDBJ whole genome shotgun (WGS) entry which is preliminary data.</text>
</comment>
<evidence type="ECO:0000256" key="1">
    <source>
        <dbReference type="SAM" id="Phobius"/>
    </source>
</evidence>
<dbReference type="Pfam" id="PF01476">
    <property type="entry name" value="LysM"/>
    <property type="match status" value="1"/>
</dbReference>
<keyword evidence="4" id="KW-1185">Reference proteome</keyword>
<keyword evidence="1" id="KW-0472">Membrane</keyword>
<proteinExistence type="predicted"/>
<reference evidence="3 4" key="1">
    <citation type="journal article" date="2015" name="Genome Biol. Evol.">
        <title>Comparative Genomics of a Bacterivorous Green Alga Reveals Evolutionary Causalities and Consequences of Phago-Mixotrophic Mode of Nutrition.</title>
        <authorList>
            <person name="Burns J.A."/>
            <person name="Paasch A."/>
            <person name="Narechania A."/>
            <person name="Kim E."/>
        </authorList>
    </citation>
    <scope>NUCLEOTIDE SEQUENCE [LARGE SCALE GENOMIC DNA]</scope>
    <source>
        <strain evidence="3 4">PLY_AMNH</strain>
    </source>
</reference>
<dbReference type="AlphaFoldDB" id="A0AAE0KUR7"/>
<keyword evidence="1" id="KW-0812">Transmembrane</keyword>
<protein>
    <recommendedName>
        <fullName evidence="2">LysM domain-containing protein</fullName>
    </recommendedName>
</protein>
<dbReference type="Gene3D" id="3.10.350.10">
    <property type="entry name" value="LysM domain"/>
    <property type="match status" value="1"/>
</dbReference>
<dbReference type="PROSITE" id="PS51782">
    <property type="entry name" value="LYSM"/>
    <property type="match status" value="1"/>
</dbReference>
<dbReference type="Proteomes" id="UP001190700">
    <property type="component" value="Unassembled WGS sequence"/>
</dbReference>
<name>A0AAE0KUR7_9CHLO</name>
<sequence length="97" mass="10614">MFNKTDGSDGRGLPGKAIFGFVICFVAGIMVGVRALKKSSRAHGTVHEGDTLYRLGKKYQVPIDEIIRANPSIKDVNQIRIGDKLVLPESSMHNFKG</sequence>
<evidence type="ECO:0000313" key="3">
    <source>
        <dbReference type="EMBL" id="KAK3261482.1"/>
    </source>
</evidence>
<feature type="transmembrane region" description="Helical" evidence="1">
    <location>
        <begin position="17"/>
        <end position="36"/>
    </location>
</feature>
<feature type="domain" description="LysM" evidence="2">
    <location>
        <begin position="42"/>
        <end position="87"/>
    </location>
</feature>
<dbReference type="InterPro" id="IPR018392">
    <property type="entry name" value="LysM"/>
</dbReference>
<keyword evidence="1" id="KW-1133">Transmembrane helix</keyword>
<dbReference type="SMART" id="SM00257">
    <property type="entry name" value="LysM"/>
    <property type="match status" value="1"/>
</dbReference>
<dbReference type="CDD" id="cd00118">
    <property type="entry name" value="LysM"/>
    <property type="match status" value="1"/>
</dbReference>
<dbReference type="SUPFAM" id="SSF54106">
    <property type="entry name" value="LysM domain"/>
    <property type="match status" value="1"/>
</dbReference>
<organism evidence="3 4">
    <name type="scientific">Cymbomonas tetramitiformis</name>
    <dbReference type="NCBI Taxonomy" id="36881"/>
    <lineage>
        <taxon>Eukaryota</taxon>
        <taxon>Viridiplantae</taxon>
        <taxon>Chlorophyta</taxon>
        <taxon>Pyramimonadophyceae</taxon>
        <taxon>Pyramimonadales</taxon>
        <taxon>Pyramimonadaceae</taxon>
        <taxon>Cymbomonas</taxon>
    </lineage>
</organism>
<evidence type="ECO:0000313" key="4">
    <source>
        <dbReference type="Proteomes" id="UP001190700"/>
    </source>
</evidence>
<gene>
    <name evidence="3" type="ORF">CYMTET_29609</name>
</gene>
<dbReference type="InterPro" id="IPR036779">
    <property type="entry name" value="LysM_dom_sf"/>
</dbReference>
<accession>A0AAE0KUR7</accession>
<dbReference type="EMBL" id="LGRX02016858">
    <property type="protein sequence ID" value="KAK3261482.1"/>
    <property type="molecule type" value="Genomic_DNA"/>
</dbReference>